<feature type="compositionally biased region" description="Low complexity" evidence="7">
    <location>
        <begin position="1421"/>
        <end position="1438"/>
    </location>
</feature>
<dbReference type="Proteomes" id="UP000596742">
    <property type="component" value="Unassembled WGS sequence"/>
</dbReference>
<dbReference type="GO" id="GO:0007160">
    <property type="term" value="P:cell-matrix adhesion"/>
    <property type="evidence" value="ECO:0007669"/>
    <property type="project" value="InterPro"/>
</dbReference>
<dbReference type="InterPro" id="IPR011545">
    <property type="entry name" value="DEAD/DEAH_box_helicase_dom"/>
</dbReference>
<dbReference type="EMBL" id="UYJE01000859">
    <property type="protein sequence ID" value="VDH97133.1"/>
    <property type="molecule type" value="Genomic_DNA"/>
</dbReference>
<feature type="region of interest" description="Disordered" evidence="7">
    <location>
        <begin position="46"/>
        <end position="79"/>
    </location>
</feature>
<dbReference type="Pfam" id="PF23263">
    <property type="entry name" value="C8-3_MUC4"/>
    <property type="match status" value="1"/>
</dbReference>
<dbReference type="GO" id="GO:0016787">
    <property type="term" value="F:hydrolase activity"/>
    <property type="evidence" value="ECO:0007669"/>
    <property type="project" value="UniProtKB-KW"/>
</dbReference>
<dbReference type="SUPFAM" id="SSF57535">
    <property type="entry name" value="Complement control module/SCR domain"/>
    <property type="match status" value="2"/>
</dbReference>
<evidence type="ECO:0000256" key="7">
    <source>
        <dbReference type="SAM" id="MobiDB-lite"/>
    </source>
</evidence>
<comment type="caution">
    <text evidence="13">The sequence shown here is derived from an EMBL/GenBank/DDBJ whole genome shotgun (WGS) entry which is preliminary data.</text>
</comment>
<dbReference type="SMART" id="SM00487">
    <property type="entry name" value="DEXDc"/>
    <property type="match status" value="1"/>
</dbReference>
<dbReference type="Pfam" id="PF00084">
    <property type="entry name" value="Sushi"/>
    <property type="match status" value="2"/>
</dbReference>
<dbReference type="EC" id="3.6.4.13" evidence="13"/>
<keyword evidence="13" id="KW-0347">Helicase</keyword>
<dbReference type="InterPro" id="IPR035976">
    <property type="entry name" value="Sushi/SCR/CCP_sf"/>
</dbReference>
<dbReference type="PANTHER" id="PTHR13802">
    <property type="entry name" value="MUCIN 4-RELATED"/>
    <property type="match status" value="1"/>
</dbReference>
<keyword evidence="3" id="KW-1133">Transmembrane helix</keyword>
<evidence type="ECO:0000256" key="5">
    <source>
        <dbReference type="ARBA" id="ARBA00023157"/>
    </source>
</evidence>
<organism evidence="13 14">
    <name type="scientific">Mytilus galloprovincialis</name>
    <name type="common">Mediterranean mussel</name>
    <dbReference type="NCBI Taxonomy" id="29158"/>
    <lineage>
        <taxon>Eukaryota</taxon>
        <taxon>Metazoa</taxon>
        <taxon>Spiralia</taxon>
        <taxon>Lophotrochozoa</taxon>
        <taxon>Mollusca</taxon>
        <taxon>Bivalvia</taxon>
        <taxon>Autobranchia</taxon>
        <taxon>Pteriomorphia</taxon>
        <taxon>Mytilida</taxon>
        <taxon>Mytiloidea</taxon>
        <taxon>Mytilidae</taxon>
        <taxon>Mytilinae</taxon>
        <taxon>Mytilus</taxon>
    </lineage>
</organism>
<keyword evidence="13" id="KW-0378">Hydrolase</keyword>
<dbReference type="GO" id="GO:0003676">
    <property type="term" value="F:nucleic acid binding"/>
    <property type="evidence" value="ECO:0007669"/>
    <property type="project" value="InterPro"/>
</dbReference>
<dbReference type="InterPro" id="IPR051495">
    <property type="entry name" value="Epithelial_Barrier/Signaling"/>
</dbReference>
<keyword evidence="13" id="KW-0547">Nucleotide-binding</keyword>
<dbReference type="InterPro" id="IPR014001">
    <property type="entry name" value="Helicase_ATP-bd"/>
</dbReference>
<feature type="domain" description="Helicase ATP-binding" evidence="10">
    <location>
        <begin position="133"/>
        <end position="289"/>
    </location>
</feature>
<dbReference type="OrthoDB" id="6236007at2759"/>
<dbReference type="SUPFAM" id="SSF52540">
    <property type="entry name" value="P-loop containing nucleoside triphosphate hydrolases"/>
    <property type="match status" value="1"/>
</dbReference>
<dbReference type="GO" id="GO:0005524">
    <property type="term" value="F:ATP binding"/>
    <property type="evidence" value="ECO:0007669"/>
    <property type="project" value="InterPro"/>
</dbReference>
<name>A0A8B6BZH3_MYTGA</name>
<comment type="caution">
    <text evidence="6">Lacks conserved residue(s) required for the propagation of feature annotation.</text>
</comment>
<evidence type="ECO:0000313" key="14">
    <source>
        <dbReference type="Proteomes" id="UP000596742"/>
    </source>
</evidence>
<dbReference type="SMART" id="SM00032">
    <property type="entry name" value="CCP"/>
    <property type="match status" value="2"/>
</dbReference>
<keyword evidence="6" id="KW-0768">Sushi</keyword>
<dbReference type="Pfam" id="PF00270">
    <property type="entry name" value="DEAD"/>
    <property type="match status" value="1"/>
</dbReference>
<dbReference type="GO" id="GO:0003724">
    <property type="term" value="F:RNA helicase activity"/>
    <property type="evidence" value="ECO:0007669"/>
    <property type="project" value="UniProtKB-EC"/>
</dbReference>
<keyword evidence="13" id="KW-0067">ATP-binding</keyword>
<feature type="region of interest" description="Disordered" evidence="7">
    <location>
        <begin position="1329"/>
        <end position="1376"/>
    </location>
</feature>
<comment type="subcellular location">
    <subcellularLocation>
        <location evidence="1">Membrane</location>
    </subcellularLocation>
</comment>
<evidence type="ECO:0000256" key="1">
    <source>
        <dbReference type="ARBA" id="ARBA00004370"/>
    </source>
</evidence>
<dbReference type="InterPro" id="IPR000436">
    <property type="entry name" value="Sushi_SCR_CCP_dom"/>
</dbReference>
<evidence type="ECO:0000256" key="2">
    <source>
        <dbReference type="ARBA" id="ARBA00022692"/>
    </source>
</evidence>
<feature type="domain" description="NIDO" evidence="11">
    <location>
        <begin position="340"/>
        <end position="496"/>
    </location>
</feature>
<dbReference type="Gene3D" id="2.10.70.10">
    <property type="entry name" value="Complement Module, domain 1"/>
    <property type="match status" value="1"/>
</dbReference>
<dbReference type="Gene3D" id="3.40.50.300">
    <property type="entry name" value="P-loop containing nucleotide triphosphate hydrolases"/>
    <property type="match status" value="1"/>
</dbReference>
<gene>
    <name evidence="13" type="ORF">MGAL_10B048401</name>
</gene>
<feature type="domain" description="Sushi" evidence="9">
    <location>
        <begin position="1147"/>
        <end position="1203"/>
    </location>
</feature>
<dbReference type="Pfam" id="PF06119">
    <property type="entry name" value="NIDO"/>
    <property type="match status" value="1"/>
</dbReference>
<sequence length="1481" mass="164721">MAEDFGEDLFNVFDQNEVTKVSPLDTPIVDKSDEQRTDNLLQSIVGTKRPATSVDVEEENEEPKTKKIKNLPDDTGSTEVMPRIQVHTVETAEACLHEVALPPDAEFVPLTKMPDTLAKEYPFILDPFQKEALLCLENNQSVLVSAHTSAGKTVVAVYAIAMSLQQKQRVIYTTPIKALSNQKYRELYEEFQDVGLMTGDVTINPTASCLIMTTEILRSMLYRGSEIMREVAWVIFDEIHYMRDKERGVVWEETIILLPDNVHYVFLSATIPNARQFAEWICHLHKQASCKNIDSYFNTNTSMFLINVFDKTYVCSKTYARSVRLRSLLNLGSNKRLVAPYWADIDTRNGGDIWYRETTNSTLLQKASEEIQRIFPRQYNFKASWMFIGTWKEVAFFGADSIGKQKRNTYQCVLITNGRHSFAMFLYDKIQWTTGTASGGSSSTGLGGTPAQVGFDAGDGINYFAINASRTTDIINIPQMSNVDIPGKYIFRVDSTTIEQGGCNVNGTLTITPREALMFGGTRLIISGPCFNMAKNIKLYMSDYNEVSCNLLTDISISCISPMVTKIGKHRVSLHVQLSQTVTKFPGTLTIVNPAIAKQVLKREPKQWKYNSQVSVNWNPTVLNFPSNEEISLHLYTIRKENLIYPVLTYHSKISTLSSAEFANGKHTFNLQFSKDAGIIKMSTNNPKSPYYWSDMFTVNVNRQNSTTSCYEWWSMDLNQQTITSKDVNPCPCTLEVANIDSARFSLDPQCYKIEGSEFVCQFQPNAKVCYRLNIPSSSGYDHQCCYDKSGVLMNPNGDSTDGSGYVNRYHFQGSSDSNVPFLSNFVFDVVPYMHCCMFPFQDFGPDEMDTARKQCSLFFDRRPPNSCMNYIPPRPARVSGDPHFVTFDGQTYTFNPVGEFTALSNGNFSLQLRMEQFTNTRASSVTSFVAQPYPTADVIEVQPNTIRGIDVLVNGELIDFNSSESISASVISAEGSTIVKTSDSPPTVIATFYTEDISIIATSMIPLLNLVIMTSPDRHTGNLTGLFGDNDGDVGNDLHSKDNDLTQGNASMVTIHNDFGLSWRAAENESLFTYTGGRTYESYQNLNFVPTFDIPANIDPTITQLCKSNSDCIYDYYVTANRRFGQMSANVSDEFARISSYTIPVATCGFPSNVSDAVWVADGYTQGSSARLLCNRNFFQVDVVITCTPSGNWSDFNVTCMPLPACGKPQVVANGYWVPVEGTDGRRATLQCKDGYYTPIEKVRIICSLNGTWTNVEVQCNIVTTSSSSSMVSTLEHTTSNRNTLTGQTTNTEPRTTNTEPQTTNTEPQTTYTAPQTITTEQATTIKDSTVQESSTTIKDSTVEQSSTTIKDSTVEQSSTTNDSITTEDTSLSTGNLVTSTAGKVSTNYQHGEIDSTSSVSTSIHTSTIKQDNIESTTTFKIRTSTTQTTESSTTSSVKERTTKPTSDASRPFASYKYNALKIVTLTACLIVITNALMYY</sequence>
<feature type="compositionally biased region" description="Low complexity" evidence="7">
    <location>
        <begin position="1287"/>
        <end position="1312"/>
    </location>
</feature>
<feature type="domain" description="VWFD" evidence="12">
    <location>
        <begin position="875"/>
        <end position="1072"/>
    </location>
</feature>
<keyword evidence="4" id="KW-0472">Membrane</keyword>
<evidence type="ECO:0000259" key="10">
    <source>
        <dbReference type="PROSITE" id="PS51192"/>
    </source>
</evidence>
<evidence type="ECO:0000259" key="9">
    <source>
        <dbReference type="PROSITE" id="PS50923"/>
    </source>
</evidence>
<dbReference type="GO" id="GO:0016020">
    <property type="term" value="C:membrane"/>
    <property type="evidence" value="ECO:0007669"/>
    <property type="project" value="UniProtKB-SubCell"/>
</dbReference>
<dbReference type="PROSITE" id="PS51220">
    <property type="entry name" value="NIDO"/>
    <property type="match status" value="1"/>
</dbReference>
<dbReference type="PROSITE" id="PS50856">
    <property type="entry name" value="AMOP"/>
    <property type="match status" value="1"/>
</dbReference>
<protein>
    <submittedName>
        <fullName evidence="13">ATP-dependent RNA helicase DOB1</fullName>
        <ecNumber evidence="13">3.6.4.13</ecNumber>
    </submittedName>
</protein>
<evidence type="ECO:0000256" key="4">
    <source>
        <dbReference type="ARBA" id="ARBA00023136"/>
    </source>
</evidence>
<evidence type="ECO:0000313" key="13">
    <source>
        <dbReference type="EMBL" id="VDH97133.1"/>
    </source>
</evidence>
<evidence type="ECO:0000256" key="3">
    <source>
        <dbReference type="ARBA" id="ARBA00022989"/>
    </source>
</evidence>
<evidence type="ECO:0000259" key="8">
    <source>
        <dbReference type="PROSITE" id="PS50856"/>
    </source>
</evidence>
<evidence type="ECO:0000256" key="6">
    <source>
        <dbReference type="PROSITE-ProRule" id="PRU00302"/>
    </source>
</evidence>
<accession>A0A8B6BZH3</accession>
<feature type="region of interest" description="Disordered" evidence="7">
    <location>
        <begin position="1273"/>
        <end position="1312"/>
    </location>
</feature>
<dbReference type="SMART" id="SM00539">
    <property type="entry name" value="NIDO"/>
    <property type="match status" value="1"/>
</dbReference>
<dbReference type="InterPro" id="IPR005533">
    <property type="entry name" value="AMOP_dom"/>
</dbReference>
<feature type="domain" description="AMOP" evidence="8">
    <location>
        <begin position="702"/>
        <end position="863"/>
    </location>
</feature>
<evidence type="ECO:0000259" key="11">
    <source>
        <dbReference type="PROSITE" id="PS51220"/>
    </source>
</evidence>
<dbReference type="PROSITE" id="PS51192">
    <property type="entry name" value="HELICASE_ATP_BIND_1"/>
    <property type="match status" value="1"/>
</dbReference>
<dbReference type="PROSITE" id="PS51233">
    <property type="entry name" value="VWFD"/>
    <property type="match status" value="1"/>
</dbReference>
<dbReference type="InterPro" id="IPR001846">
    <property type="entry name" value="VWF_type-D"/>
</dbReference>
<dbReference type="InterPro" id="IPR027417">
    <property type="entry name" value="P-loop_NTPase"/>
</dbReference>
<keyword evidence="14" id="KW-1185">Reference proteome</keyword>
<dbReference type="CDD" id="cd00033">
    <property type="entry name" value="CCP"/>
    <property type="match status" value="2"/>
</dbReference>
<feature type="domain" description="Sushi" evidence="9">
    <location>
        <begin position="1205"/>
        <end position="1263"/>
    </location>
</feature>
<proteinExistence type="predicted"/>
<feature type="compositionally biased region" description="Polar residues" evidence="7">
    <location>
        <begin position="1276"/>
        <end position="1286"/>
    </location>
</feature>
<dbReference type="SMART" id="SM00216">
    <property type="entry name" value="VWD"/>
    <property type="match status" value="1"/>
</dbReference>
<dbReference type="FunFam" id="3.40.50.300:FF:000083">
    <property type="entry name" value="ATP-dependent RNA helicase DOB1"/>
    <property type="match status" value="1"/>
</dbReference>
<reference evidence="13" key="1">
    <citation type="submission" date="2018-11" db="EMBL/GenBank/DDBJ databases">
        <authorList>
            <person name="Alioto T."/>
            <person name="Alioto T."/>
        </authorList>
    </citation>
    <scope>NUCLEOTIDE SEQUENCE</scope>
</reference>
<dbReference type="PROSITE" id="PS50923">
    <property type="entry name" value="SUSHI"/>
    <property type="match status" value="2"/>
</dbReference>
<evidence type="ECO:0000259" key="12">
    <source>
        <dbReference type="PROSITE" id="PS51233"/>
    </source>
</evidence>
<keyword evidence="2" id="KW-0812">Transmembrane</keyword>
<feature type="region of interest" description="Disordered" evidence="7">
    <location>
        <begin position="1421"/>
        <end position="1451"/>
    </location>
</feature>
<dbReference type="InterPro" id="IPR056619">
    <property type="entry name" value="C8-3_MUC4"/>
</dbReference>
<dbReference type="Pfam" id="PF00094">
    <property type="entry name" value="VWD"/>
    <property type="match status" value="1"/>
</dbReference>
<dbReference type="Pfam" id="PF03782">
    <property type="entry name" value="AMOP"/>
    <property type="match status" value="1"/>
</dbReference>
<dbReference type="CDD" id="cd18024">
    <property type="entry name" value="DEXHc_Mtr4-like"/>
    <property type="match status" value="1"/>
</dbReference>
<dbReference type="PANTHER" id="PTHR13802:SF59">
    <property type="entry name" value="SUSHI DOMAIN-CONTAINING PROTEIN 2"/>
    <property type="match status" value="1"/>
</dbReference>
<dbReference type="InterPro" id="IPR003886">
    <property type="entry name" value="NIDO_dom"/>
</dbReference>
<dbReference type="SMART" id="SM00723">
    <property type="entry name" value="AMOP"/>
    <property type="match status" value="1"/>
</dbReference>
<keyword evidence="5" id="KW-1015">Disulfide bond</keyword>